<gene>
    <name evidence="4" type="ORF">POVCU1_008320</name>
    <name evidence="3" type="ORF">POVCU2_0009190</name>
</gene>
<evidence type="ECO:0000313" key="6">
    <source>
        <dbReference type="Proteomes" id="UP000078560"/>
    </source>
</evidence>
<name>A0A1A8VPG9_PLAOA</name>
<dbReference type="InterPro" id="IPR006073">
    <property type="entry name" value="GTP-bd"/>
</dbReference>
<organism evidence="3 6">
    <name type="scientific">Plasmodium ovale curtisi</name>
    <dbReference type="NCBI Taxonomy" id="864141"/>
    <lineage>
        <taxon>Eukaryota</taxon>
        <taxon>Sar</taxon>
        <taxon>Alveolata</taxon>
        <taxon>Apicomplexa</taxon>
        <taxon>Aconoidasida</taxon>
        <taxon>Haemosporida</taxon>
        <taxon>Plasmodiidae</taxon>
        <taxon>Plasmodium</taxon>
        <taxon>Plasmodium (Plasmodium)</taxon>
    </lineage>
</organism>
<evidence type="ECO:0000259" key="1">
    <source>
        <dbReference type="Pfam" id="PF01926"/>
    </source>
</evidence>
<dbReference type="GO" id="GO:0005525">
    <property type="term" value="F:GTP binding"/>
    <property type="evidence" value="ECO:0007669"/>
    <property type="project" value="InterPro"/>
</dbReference>
<dbReference type="PRINTS" id="PR00326">
    <property type="entry name" value="GTP1OBG"/>
</dbReference>
<evidence type="ECO:0000313" key="4">
    <source>
        <dbReference type="EMBL" id="SBS82705.1"/>
    </source>
</evidence>
<evidence type="ECO:0000259" key="2">
    <source>
        <dbReference type="Pfam" id="PF17835"/>
    </source>
</evidence>
<dbReference type="InterPro" id="IPR041623">
    <property type="entry name" value="NOG1_N"/>
</dbReference>
<dbReference type="EMBL" id="FLQV01000145">
    <property type="protein sequence ID" value="SBS82705.1"/>
    <property type="molecule type" value="Genomic_DNA"/>
</dbReference>
<dbReference type="Proteomes" id="UP000078560">
    <property type="component" value="Unassembled WGS sequence"/>
</dbReference>
<evidence type="ECO:0000313" key="5">
    <source>
        <dbReference type="Proteomes" id="UP000078546"/>
    </source>
</evidence>
<dbReference type="InterPro" id="IPR027417">
    <property type="entry name" value="P-loop_NTPase"/>
</dbReference>
<dbReference type="Gene3D" id="3.40.50.300">
    <property type="entry name" value="P-loop containing nucleotide triphosphate hydrolases"/>
    <property type="match status" value="1"/>
</dbReference>
<feature type="domain" description="NOG1 N-terminal helical" evidence="2">
    <location>
        <begin position="309"/>
        <end position="454"/>
    </location>
</feature>
<protein>
    <submittedName>
        <fullName evidence="3">GTP-binding protein, putative</fullName>
    </submittedName>
</protein>
<dbReference type="Pfam" id="PF01926">
    <property type="entry name" value="MMR_HSR1"/>
    <property type="match status" value="1"/>
</dbReference>
<dbReference type="Proteomes" id="UP000078546">
    <property type="component" value="Unassembled WGS sequence"/>
</dbReference>
<evidence type="ECO:0000313" key="3">
    <source>
        <dbReference type="EMBL" id="SBS81218.1"/>
    </source>
</evidence>
<feature type="domain" description="G" evidence="1">
    <location>
        <begin position="460"/>
        <end position="562"/>
    </location>
</feature>
<dbReference type="AlphaFoldDB" id="A0A1A8VPG9"/>
<sequence>MPTVARRCEKFRWKHAMRMSPEMLNEEKTANRANRKRNSLVFAFLEKKQYTCNQPFFTKNNSTLKGCKSKRGKRPTRRCDTTLCMLWEEKKSSHDECLQDDKSQQGSQGSGVESVKFYGFSRIYKHLNLDEEGLARKKKEKEKGNEEICSDTNSLTSNQRVIFDAVPFGEESNEEKEFPSEKEPYVETNINVVNERKNNLLVKDDPQRIQKVLFENVYDYSSIFKEKEKKVHVKKYVANIFQKMPKFRDNMKVIKDALLYLKFIEKGNLYLIKNVDKKSVNTEPYIDFSNTKKKKGTKKDKIKLELTSIYNNINKEKHTKKRICKECCIKIDLYTKILTRPLNNIYNMHKNLKKYLHPFQYSLYENATTNMFKDGEASNSLSEVLNNILEVRKLITVTGKTYAGQLKYLKTCREIFKKLNEAIVDLNIILQSGRKWLDLYNSYIKKIRKIKYIDLTKPAISIVGCTNVGKSSILNSITNSKSKIADYNFTTKEFNLGHYSFTNKNDDIITTQIMDLPGLINRKEEKRNLMEKLSLSSLKNIPSGVIYVFDPIKKNDHKFSSLESQIEIRYYLRGLFPFRPWIDVVTKSDLISSDMVNLPKDIKENALFISTENRDSLLPLREKINEVTGSAVQHYGDSSLYPQCDNISILFRFMVAHVLLRARKDPFRGNVQFEKILFPQ</sequence>
<dbReference type="EMBL" id="FLQU01000134">
    <property type="protein sequence ID" value="SBS81218.1"/>
    <property type="molecule type" value="Genomic_DNA"/>
</dbReference>
<reference evidence="3" key="1">
    <citation type="submission" date="2016-05" db="EMBL/GenBank/DDBJ databases">
        <authorList>
            <person name="Lavstsen T."/>
            <person name="Jespersen J.S."/>
        </authorList>
    </citation>
    <scope>NUCLEOTIDE SEQUENCE [LARGE SCALE GENOMIC DNA]</scope>
</reference>
<dbReference type="Pfam" id="PF17835">
    <property type="entry name" value="NOG1_N"/>
    <property type="match status" value="1"/>
</dbReference>
<proteinExistence type="predicted"/>
<accession>A0A1A8VPG9</accession>
<dbReference type="PANTHER" id="PTHR45759">
    <property type="entry name" value="NUCLEOLAR GTP-BINDING PROTEIN 1"/>
    <property type="match status" value="1"/>
</dbReference>
<dbReference type="SUPFAM" id="SSF52540">
    <property type="entry name" value="P-loop containing nucleoside triphosphate hydrolases"/>
    <property type="match status" value="1"/>
</dbReference>
<dbReference type="Gene3D" id="1.20.120.1190">
    <property type="match status" value="1"/>
</dbReference>
<reference evidence="5 6" key="2">
    <citation type="submission" date="2016-05" db="EMBL/GenBank/DDBJ databases">
        <authorList>
            <person name="Naeem Raeece"/>
        </authorList>
    </citation>
    <scope>NUCLEOTIDE SEQUENCE [LARGE SCALE GENOMIC DNA]</scope>
</reference>